<feature type="chain" id="PRO_5037801593" evidence="1">
    <location>
        <begin position="22"/>
        <end position="162"/>
    </location>
</feature>
<protein>
    <submittedName>
        <fullName evidence="3">Uncharacterized protein</fullName>
    </submittedName>
</protein>
<sequence length="162" mass="18689">MHFNVSTVFWVIVIFFYTVTCINNGCKDVQIHPRDPKYANQTYGFLSINTAIIGEEESTPLFWTFAQNEEIKIEIKTIENQQTNALVYFGDGDDECKLSSGATLKNKCMCIQEFKGRYVPIKAWSTEGPVILKLKHESSRYLDFYLQKNNITLVNECPNARR</sequence>
<reference evidence="3" key="1">
    <citation type="submission" date="2022-11" db="UniProtKB">
        <authorList>
            <consortium name="WormBaseParasite"/>
        </authorList>
    </citation>
    <scope>IDENTIFICATION</scope>
</reference>
<evidence type="ECO:0000256" key="1">
    <source>
        <dbReference type="SAM" id="SignalP"/>
    </source>
</evidence>
<evidence type="ECO:0000313" key="2">
    <source>
        <dbReference type="Proteomes" id="UP000887578"/>
    </source>
</evidence>
<dbReference type="Proteomes" id="UP000887578">
    <property type="component" value="Unplaced"/>
</dbReference>
<dbReference type="WBParaSite" id="PDA_v2.g24339.t1">
    <property type="protein sequence ID" value="PDA_v2.g24339.t1"/>
    <property type="gene ID" value="PDA_v2.g24339"/>
</dbReference>
<keyword evidence="2" id="KW-1185">Reference proteome</keyword>
<keyword evidence="1" id="KW-0732">Signal</keyword>
<dbReference type="AlphaFoldDB" id="A0A914Q5T7"/>
<evidence type="ECO:0000313" key="3">
    <source>
        <dbReference type="WBParaSite" id="PDA_v2.g24339.t1"/>
    </source>
</evidence>
<organism evidence="2 3">
    <name type="scientific">Panagrolaimus davidi</name>
    <dbReference type="NCBI Taxonomy" id="227884"/>
    <lineage>
        <taxon>Eukaryota</taxon>
        <taxon>Metazoa</taxon>
        <taxon>Ecdysozoa</taxon>
        <taxon>Nematoda</taxon>
        <taxon>Chromadorea</taxon>
        <taxon>Rhabditida</taxon>
        <taxon>Tylenchina</taxon>
        <taxon>Panagrolaimomorpha</taxon>
        <taxon>Panagrolaimoidea</taxon>
        <taxon>Panagrolaimidae</taxon>
        <taxon>Panagrolaimus</taxon>
    </lineage>
</organism>
<proteinExistence type="predicted"/>
<name>A0A914Q5T7_9BILA</name>
<accession>A0A914Q5T7</accession>
<feature type="signal peptide" evidence="1">
    <location>
        <begin position="1"/>
        <end position="21"/>
    </location>
</feature>